<proteinExistence type="inferred from homology"/>
<evidence type="ECO:0000259" key="6">
    <source>
        <dbReference type="Pfam" id="PF00501"/>
    </source>
</evidence>
<keyword evidence="4" id="KW-0067">ATP-binding</keyword>
<evidence type="ECO:0000256" key="5">
    <source>
        <dbReference type="ARBA" id="ARBA00036813"/>
    </source>
</evidence>
<dbReference type="GO" id="GO:0005524">
    <property type="term" value="F:ATP binding"/>
    <property type="evidence" value="ECO:0007669"/>
    <property type="project" value="UniProtKB-KW"/>
</dbReference>
<organism evidence="7">
    <name type="scientific">Pseudo-nitzschia delicatissima</name>
    <dbReference type="NCBI Taxonomy" id="44447"/>
    <lineage>
        <taxon>Eukaryota</taxon>
        <taxon>Sar</taxon>
        <taxon>Stramenopiles</taxon>
        <taxon>Ochrophyta</taxon>
        <taxon>Bacillariophyta</taxon>
        <taxon>Bacillariophyceae</taxon>
        <taxon>Bacillariophycidae</taxon>
        <taxon>Bacillariales</taxon>
        <taxon>Bacillariaceae</taxon>
        <taxon>Pseudo-nitzschia</taxon>
    </lineage>
</organism>
<evidence type="ECO:0000256" key="2">
    <source>
        <dbReference type="ARBA" id="ARBA00022598"/>
    </source>
</evidence>
<comment type="similarity">
    <text evidence="1">Belongs to the ATP-dependent AMP-binding enzyme family.</text>
</comment>
<dbReference type="EMBL" id="HBFL01001868">
    <property type="protein sequence ID" value="CAD8761294.1"/>
    <property type="molecule type" value="Transcribed_RNA"/>
</dbReference>
<dbReference type="GO" id="GO:0016020">
    <property type="term" value="C:membrane"/>
    <property type="evidence" value="ECO:0007669"/>
    <property type="project" value="TreeGrafter"/>
</dbReference>
<dbReference type="InterPro" id="IPR042099">
    <property type="entry name" value="ANL_N_sf"/>
</dbReference>
<comment type="catalytic activity">
    <reaction evidence="5">
        <text>a long-chain fatty acid + ATP + CoA = a long-chain fatty acyl-CoA + AMP + diphosphate</text>
        <dbReference type="Rhea" id="RHEA:15421"/>
        <dbReference type="ChEBI" id="CHEBI:30616"/>
        <dbReference type="ChEBI" id="CHEBI:33019"/>
        <dbReference type="ChEBI" id="CHEBI:57287"/>
        <dbReference type="ChEBI" id="CHEBI:57560"/>
        <dbReference type="ChEBI" id="CHEBI:83139"/>
        <dbReference type="ChEBI" id="CHEBI:456215"/>
        <dbReference type="EC" id="6.2.1.3"/>
    </reaction>
</comment>
<dbReference type="AlphaFoldDB" id="A0A7S0UIR5"/>
<protein>
    <recommendedName>
        <fullName evidence="6">AMP-dependent synthetase/ligase domain-containing protein</fullName>
    </recommendedName>
</protein>
<gene>
    <name evidence="7" type="ORF">PDEL1432_LOCUS1334</name>
</gene>
<keyword evidence="2" id="KW-0436">Ligase</keyword>
<dbReference type="InterPro" id="IPR020845">
    <property type="entry name" value="AMP-binding_CS"/>
</dbReference>
<evidence type="ECO:0000256" key="4">
    <source>
        <dbReference type="ARBA" id="ARBA00022840"/>
    </source>
</evidence>
<dbReference type="Pfam" id="PF00501">
    <property type="entry name" value="AMP-binding"/>
    <property type="match status" value="1"/>
</dbReference>
<dbReference type="PANTHER" id="PTHR43272">
    <property type="entry name" value="LONG-CHAIN-FATTY-ACID--COA LIGASE"/>
    <property type="match status" value="1"/>
</dbReference>
<dbReference type="Gene3D" id="3.40.50.12780">
    <property type="entry name" value="N-terminal domain of ligase-like"/>
    <property type="match status" value="1"/>
</dbReference>
<keyword evidence="3" id="KW-0547">Nucleotide-binding</keyword>
<feature type="domain" description="AMP-dependent synthetase/ligase" evidence="6">
    <location>
        <begin position="1"/>
        <end position="428"/>
    </location>
</feature>
<accession>A0A7S0UIR5</accession>
<evidence type="ECO:0000313" key="7">
    <source>
        <dbReference type="EMBL" id="CAD8761294.1"/>
    </source>
</evidence>
<evidence type="ECO:0000256" key="3">
    <source>
        <dbReference type="ARBA" id="ARBA00022741"/>
    </source>
</evidence>
<dbReference type="GO" id="GO:0005783">
    <property type="term" value="C:endoplasmic reticulum"/>
    <property type="evidence" value="ECO:0007669"/>
    <property type="project" value="TreeGrafter"/>
</dbReference>
<evidence type="ECO:0000256" key="1">
    <source>
        <dbReference type="ARBA" id="ARBA00006432"/>
    </source>
</evidence>
<dbReference type="SUPFAM" id="SSF56801">
    <property type="entry name" value="Acetyl-CoA synthetase-like"/>
    <property type="match status" value="1"/>
</dbReference>
<sequence>MTYSEVGEKAFKFGAALAATGCVASDPVATLDKVKKPCRIAIFENTCMEWTMAAIGAFSQSIGVATVYATLGIDSVGEAVVENSITAIVCNKVNVQYLVDNKKNTPSLKTIIYTSDLIGKDMKVDLPKKLPRGLTVISFEDFVESGDTKKYPPVPPTPESAAVIMYTSGSTGKPKGVVVKHNSIVAGIAAAEDKLNLDENVKYLGYLPAAHIFELMYEFCCLAAGASISYADPKSLTATGSYPAGALEVYSPTHMVAVPKIWDTIKKAIVNKVAASSPVAQALVNTALMWKAFAMTIGLDTPLFNALVFKKFKKVLGGNVQHAISGGGPLNSDVQTFCRVAFGLPLVQGYGLTETCAGLTIQDSDDMKTGVQGTLVSCVEARLDSCPEICDKAGLAYLNTDRKDVEGNDIWGRGEIVVKGANITTGYYMMPDKTTEVYNDGWFATGDIGQFMSDGTIRIVDRKKNLVKLKSGEYVALEKMEMIYGNSDFVDAVAGGICCYGDGDMDRCVALFQIAKPASMKWAKATGMIGEEEKEGDWEKVKTSKELHDHVMKCFRKEHASSELSPLEKLNGIVLLDDPWTPENGCLTAANKLQRRKVIEDFAKEFEEVKKKGIF</sequence>
<dbReference type="PANTHER" id="PTHR43272:SF83">
    <property type="entry name" value="ACYL-COA SYNTHETASE LONG-CHAIN, ISOFORM J"/>
    <property type="match status" value="1"/>
</dbReference>
<dbReference type="InterPro" id="IPR000873">
    <property type="entry name" value="AMP-dep_synth/lig_dom"/>
</dbReference>
<dbReference type="GO" id="GO:0004467">
    <property type="term" value="F:long-chain fatty acid-CoA ligase activity"/>
    <property type="evidence" value="ECO:0007669"/>
    <property type="project" value="UniProtKB-EC"/>
</dbReference>
<dbReference type="PROSITE" id="PS00455">
    <property type="entry name" value="AMP_BINDING"/>
    <property type="match status" value="1"/>
</dbReference>
<name>A0A7S0UIR5_9STRA</name>
<reference evidence="7" key="1">
    <citation type="submission" date="2021-01" db="EMBL/GenBank/DDBJ databases">
        <authorList>
            <person name="Corre E."/>
            <person name="Pelletier E."/>
            <person name="Niang G."/>
            <person name="Scheremetjew M."/>
            <person name="Finn R."/>
            <person name="Kale V."/>
            <person name="Holt S."/>
            <person name="Cochrane G."/>
            <person name="Meng A."/>
            <person name="Brown T."/>
            <person name="Cohen L."/>
        </authorList>
    </citation>
    <scope>NUCLEOTIDE SEQUENCE</scope>
    <source>
        <strain evidence="7">UNC1205</strain>
    </source>
</reference>